<evidence type="ECO:0000256" key="1">
    <source>
        <dbReference type="ARBA" id="ARBA00000968"/>
    </source>
</evidence>
<reference evidence="12 13" key="1">
    <citation type="submission" date="2024-11" db="EMBL/GenBank/DDBJ databases">
        <authorList>
            <person name="Heng Y.C."/>
            <person name="Lim A.C.H."/>
            <person name="Lee J.K.Y."/>
            <person name="Kittelmann S."/>
        </authorList>
    </citation>
    <scope>NUCLEOTIDE SEQUENCE [LARGE SCALE GENOMIC DNA]</scope>
    <source>
        <strain evidence="12 13">WILCCON 0269</strain>
    </source>
</reference>
<gene>
    <name evidence="12" type="ORF">ACJDU8_14690</name>
</gene>
<dbReference type="EMBL" id="JBJHZX010000022">
    <property type="protein sequence ID" value="MFL0196794.1"/>
    <property type="molecule type" value="Genomic_DNA"/>
</dbReference>
<evidence type="ECO:0000313" key="12">
    <source>
        <dbReference type="EMBL" id="MFL0196794.1"/>
    </source>
</evidence>
<evidence type="ECO:0000256" key="3">
    <source>
        <dbReference type="ARBA" id="ARBA00004887"/>
    </source>
</evidence>
<protein>
    <recommendedName>
        <fullName evidence="5 9">Riboflavin synthase</fullName>
        <ecNumber evidence="4 9">2.5.1.9</ecNumber>
    </recommendedName>
</protein>
<feature type="domain" description="Lumazine-binding" evidence="11">
    <location>
        <begin position="1"/>
        <end position="96"/>
    </location>
</feature>
<dbReference type="Proteomes" id="UP001623660">
    <property type="component" value="Unassembled WGS sequence"/>
</dbReference>
<dbReference type="InterPro" id="IPR017938">
    <property type="entry name" value="Riboflavin_synthase-like_b-brl"/>
</dbReference>
<organism evidence="12 13">
    <name type="scientific">Candidatus Clostridium eludens</name>
    <dbReference type="NCBI Taxonomy" id="3381663"/>
    <lineage>
        <taxon>Bacteria</taxon>
        <taxon>Bacillati</taxon>
        <taxon>Bacillota</taxon>
        <taxon>Clostridia</taxon>
        <taxon>Eubacteriales</taxon>
        <taxon>Clostridiaceae</taxon>
        <taxon>Clostridium</taxon>
    </lineage>
</organism>
<evidence type="ECO:0000313" key="13">
    <source>
        <dbReference type="Proteomes" id="UP001623660"/>
    </source>
</evidence>
<dbReference type="InterPro" id="IPR023366">
    <property type="entry name" value="ATP_synth_asu-like_sf"/>
</dbReference>
<dbReference type="Pfam" id="PF00677">
    <property type="entry name" value="Lum_binding"/>
    <property type="match status" value="2"/>
</dbReference>
<evidence type="ECO:0000256" key="6">
    <source>
        <dbReference type="ARBA" id="ARBA00022619"/>
    </source>
</evidence>
<dbReference type="InterPro" id="IPR001783">
    <property type="entry name" value="Lumazine-bd"/>
</dbReference>
<dbReference type="PROSITE" id="PS51177">
    <property type="entry name" value="LUMAZINE_BIND"/>
    <property type="match status" value="2"/>
</dbReference>
<dbReference type="CDD" id="cd00402">
    <property type="entry name" value="Riboflavin_synthase_like"/>
    <property type="match status" value="1"/>
</dbReference>
<comment type="catalytic activity">
    <reaction evidence="1">
        <text>2 6,7-dimethyl-8-(1-D-ribityl)lumazine + H(+) = 5-amino-6-(D-ribitylamino)uracil + riboflavin</text>
        <dbReference type="Rhea" id="RHEA:20772"/>
        <dbReference type="ChEBI" id="CHEBI:15378"/>
        <dbReference type="ChEBI" id="CHEBI:15934"/>
        <dbReference type="ChEBI" id="CHEBI:57986"/>
        <dbReference type="ChEBI" id="CHEBI:58201"/>
        <dbReference type="EC" id="2.5.1.9"/>
    </reaction>
</comment>
<keyword evidence="6" id="KW-0686">Riboflavin biosynthesis</keyword>
<feature type="repeat" description="Lumazine-binding" evidence="10">
    <location>
        <begin position="1"/>
        <end position="96"/>
    </location>
</feature>
<evidence type="ECO:0000256" key="8">
    <source>
        <dbReference type="ARBA" id="ARBA00022737"/>
    </source>
</evidence>
<evidence type="ECO:0000256" key="10">
    <source>
        <dbReference type="PROSITE-ProRule" id="PRU00524"/>
    </source>
</evidence>
<evidence type="ECO:0000256" key="9">
    <source>
        <dbReference type="NCBIfam" id="TIGR00187"/>
    </source>
</evidence>
<sequence length="217" mass="23843">MFTGLVEEIGRVLEIKSGENSSKISISSKKVLEEVKLGDSIAVNGACLTVTNFTGSFFTVDVMAETLRKSNLKFLKRNSSVNLERAVKVGERLGGHIVTGHIDGICKVVDIKKEDIATWLTLQPPLELLKYMVSKGSVTLDGVSLTIAEVGKECISVSLIPHTKAQTILQYKSPGDEINIECDLIGKYIENLILRRDEKPAESSNVTEELLREYGFV</sequence>
<comment type="function">
    <text evidence="2">Catalyzes the dismutation of two molecules of 6,7-dimethyl-8-ribityllumazine, resulting in the formation of riboflavin and 5-amino-6-(D-ribitylamino)uracil.</text>
</comment>
<dbReference type="PANTHER" id="PTHR21098:SF12">
    <property type="entry name" value="RIBOFLAVIN SYNTHASE"/>
    <property type="match status" value="1"/>
</dbReference>
<dbReference type="NCBIfam" id="TIGR00187">
    <property type="entry name" value="ribE"/>
    <property type="match status" value="1"/>
</dbReference>
<evidence type="ECO:0000259" key="11">
    <source>
        <dbReference type="PROSITE" id="PS51177"/>
    </source>
</evidence>
<feature type="domain" description="Lumazine-binding" evidence="11">
    <location>
        <begin position="97"/>
        <end position="193"/>
    </location>
</feature>
<evidence type="ECO:0000256" key="7">
    <source>
        <dbReference type="ARBA" id="ARBA00022679"/>
    </source>
</evidence>
<evidence type="ECO:0000256" key="4">
    <source>
        <dbReference type="ARBA" id="ARBA00012827"/>
    </source>
</evidence>
<name>A0ABW8SNQ3_9CLOT</name>
<dbReference type="NCBIfam" id="NF009566">
    <property type="entry name" value="PRK13020.1"/>
    <property type="match status" value="1"/>
</dbReference>
<evidence type="ECO:0000256" key="2">
    <source>
        <dbReference type="ARBA" id="ARBA00002803"/>
    </source>
</evidence>
<dbReference type="SUPFAM" id="SSF63380">
    <property type="entry name" value="Riboflavin synthase domain-like"/>
    <property type="match status" value="2"/>
</dbReference>
<evidence type="ECO:0000256" key="5">
    <source>
        <dbReference type="ARBA" id="ARBA00013950"/>
    </source>
</evidence>
<proteinExistence type="predicted"/>
<dbReference type="RefSeq" id="WP_406792900.1">
    <property type="nucleotide sequence ID" value="NZ_JBJHZX010000022.1"/>
</dbReference>
<accession>A0ABW8SNQ3</accession>
<dbReference type="Gene3D" id="2.40.30.20">
    <property type="match status" value="2"/>
</dbReference>
<keyword evidence="13" id="KW-1185">Reference proteome</keyword>
<comment type="pathway">
    <text evidence="3">Cofactor biosynthesis; riboflavin biosynthesis; riboflavin from 2-hydroxy-3-oxobutyl phosphate and 5-amino-6-(D-ribitylamino)uracil: step 2/2.</text>
</comment>
<dbReference type="GO" id="GO:0004746">
    <property type="term" value="F:riboflavin synthase activity"/>
    <property type="evidence" value="ECO:0007669"/>
    <property type="project" value="UniProtKB-EC"/>
</dbReference>
<dbReference type="NCBIfam" id="NF006767">
    <property type="entry name" value="PRK09289.1"/>
    <property type="match status" value="1"/>
</dbReference>
<dbReference type="EC" id="2.5.1.9" evidence="4 9"/>
<keyword evidence="8" id="KW-0677">Repeat</keyword>
<dbReference type="InterPro" id="IPR026017">
    <property type="entry name" value="Lumazine-bd_dom"/>
</dbReference>
<keyword evidence="7 12" id="KW-0808">Transferase</keyword>
<feature type="repeat" description="Lumazine-binding" evidence="10">
    <location>
        <begin position="97"/>
        <end position="193"/>
    </location>
</feature>
<dbReference type="PANTHER" id="PTHR21098">
    <property type="entry name" value="RIBOFLAVIN SYNTHASE ALPHA CHAIN"/>
    <property type="match status" value="1"/>
</dbReference>
<comment type="caution">
    <text evidence="12">The sequence shown here is derived from an EMBL/GenBank/DDBJ whole genome shotgun (WGS) entry which is preliminary data.</text>
</comment>
<dbReference type="PIRSF" id="PIRSF000498">
    <property type="entry name" value="Riboflavin_syn_A"/>
    <property type="match status" value="1"/>
</dbReference>